<dbReference type="Gene3D" id="1.25.10.10">
    <property type="entry name" value="Leucine-rich Repeat Variant"/>
    <property type="match status" value="1"/>
</dbReference>
<sequence>MPFLIRIGTGPGSSHRVEALGVVAEAARMRHQGVCTREDMLRFRDDDEWSVEVTGHPQNWSVQASREAITTDTGLLLPLLDDPDPAVRIAAAYVLAAALDRAQDIRTALHSRLNTEDDPAVRAALVLAIAQLGGAHRHEPTVVWARDCWADPARPAEVRVSAALGWRC</sequence>
<dbReference type="SUPFAM" id="SSF48371">
    <property type="entry name" value="ARM repeat"/>
    <property type="match status" value="1"/>
</dbReference>
<comment type="caution">
    <text evidence="1">The sequence shown here is derived from an EMBL/GenBank/DDBJ whole genome shotgun (WGS) entry which is preliminary data.</text>
</comment>
<gene>
    <name evidence="1" type="ORF">GCM10009663_63200</name>
</gene>
<dbReference type="Proteomes" id="UP001499987">
    <property type="component" value="Unassembled WGS sequence"/>
</dbReference>
<organism evidence="1 2">
    <name type="scientific">Kitasatospora arboriphila</name>
    <dbReference type="NCBI Taxonomy" id="258052"/>
    <lineage>
        <taxon>Bacteria</taxon>
        <taxon>Bacillati</taxon>
        <taxon>Actinomycetota</taxon>
        <taxon>Actinomycetes</taxon>
        <taxon>Kitasatosporales</taxon>
        <taxon>Streptomycetaceae</taxon>
        <taxon>Kitasatospora</taxon>
    </lineage>
</organism>
<reference evidence="1 2" key="1">
    <citation type="journal article" date="2019" name="Int. J. Syst. Evol. Microbiol.">
        <title>The Global Catalogue of Microorganisms (GCM) 10K type strain sequencing project: providing services to taxonomists for standard genome sequencing and annotation.</title>
        <authorList>
            <consortium name="The Broad Institute Genomics Platform"/>
            <consortium name="The Broad Institute Genome Sequencing Center for Infectious Disease"/>
            <person name="Wu L."/>
            <person name="Ma J."/>
        </authorList>
    </citation>
    <scope>NUCLEOTIDE SEQUENCE [LARGE SCALE GENOMIC DNA]</scope>
    <source>
        <strain evidence="1 2">JCM 13002</strain>
    </source>
</reference>
<name>A0ABN1U2B0_9ACTN</name>
<evidence type="ECO:0000313" key="1">
    <source>
        <dbReference type="EMBL" id="GAA1113780.1"/>
    </source>
</evidence>
<dbReference type="EMBL" id="BAAALD010000089">
    <property type="protein sequence ID" value="GAA1113780.1"/>
    <property type="molecule type" value="Genomic_DNA"/>
</dbReference>
<keyword evidence="2" id="KW-1185">Reference proteome</keyword>
<protein>
    <recommendedName>
        <fullName evidence="3">HEAT repeat domain-containing protein</fullName>
    </recommendedName>
</protein>
<dbReference type="Pfam" id="PF13646">
    <property type="entry name" value="HEAT_2"/>
    <property type="match status" value="1"/>
</dbReference>
<proteinExistence type="predicted"/>
<evidence type="ECO:0008006" key="3">
    <source>
        <dbReference type="Google" id="ProtNLM"/>
    </source>
</evidence>
<evidence type="ECO:0000313" key="2">
    <source>
        <dbReference type="Proteomes" id="UP001499987"/>
    </source>
</evidence>
<dbReference type="InterPro" id="IPR011989">
    <property type="entry name" value="ARM-like"/>
</dbReference>
<accession>A0ABN1U2B0</accession>
<dbReference type="InterPro" id="IPR016024">
    <property type="entry name" value="ARM-type_fold"/>
</dbReference>